<dbReference type="EMBL" id="AMWN01000005">
    <property type="protein sequence ID" value="EXJ85900.1"/>
    <property type="molecule type" value="Genomic_DNA"/>
</dbReference>
<reference evidence="15 16" key="1">
    <citation type="submission" date="2013-03" db="EMBL/GenBank/DDBJ databases">
        <title>The Genome Sequence of Capronia coronata CBS 617.96.</title>
        <authorList>
            <consortium name="The Broad Institute Genomics Platform"/>
            <person name="Cuomo C."/>
            <person name="de Hoog S."/>
            <person name="Gorbushina A."/>
            <person name="Walker B."/>
            <person name="Young S.K."/>
            <person name="Zeng Q."/>
            <person name="Gargeya S."/>
            <person name="Fitzgerald M."/>
            <person name="Haas B."/>
            <person name="Abouelleil A."/>
            <person name="Allen A.W."/>
            <person name="Alvarado L."/>
            <person name="Arachchi H.M."/>
            <person name="Berlin A.M."/>
            <person name="Chapman S.B."/>
            <person name="Gainer-Dewar J."/>
            <person name="Goldberg J."/>
            <person name="Griggs A."/>
            <person name="Gujja S."/>
            <person name="Hansen M."/>
            <person name="Howarth C."/>
            <person name="Imamovic A."/>
            <person name="Ireland A."/>
            <person name="Larimer J."/>
            <person name="McCowan C."/>
            <person name="Murphy C."/>
            <person name="Pearson M."/>
            <person name="Poon T.W."/>
            <person name="Priest M."/>
            <person name="Roberts A."/>
            <person name="Saif S."/>
            <person name="Shea T."/>
            <person name="Sisk P."/>
            <person name="Sykes S."/>
            <person name="Wortman J."/>
            <person name="Nusbaum C."/>
            <person name="Birren B."/>
        </authorList>
    </citation>
    <scope>NUCLEOTIDE SEQUENCE [LARGE SCALE GENOMIC DNA]</scope>
    <source>
        <strain evidence="15 16">CBS 617.96</strain>
    </source>
</reference>
<evidence type="ECO:0000256" key="5">
    <source>
        <dbReference type="ARBA" id="ARBA00022792"/>
    </source>
</evidence>
<evidence type="ECO:0000256" key="8">
    <source>
        <dbReference type="ARBA" id="ARBA00022946"/>
    </source>
</evidence>
<dbReference type="AlphaFoldDB" id="W9Y8G4"/>
<evidence type="ECO:0000313" key="15">
    <source>
        <dbReference type="EMBL" id="EXJ85900.1"/>
    </source>
</evidence>
<dbReference type="InterPro" id="IPR032710">
    <property type="entry name" value="NTF2-like_dom_sf"/>
</dbReference>
<dbReference type="GO" id="GO:0030150">
    <property type="term" value="P:protein import into mitochondrial matrix"/>
    <property type="evidence" value="ECO:0007669"/>
    <property type="project" value="TreeGrafter"/>
</dbReference>
<dbReference type="GO" id="GO:0005743">
    <property type="term" value="C:mitochondrial inner membrane"/>
    <property type="evidence" value="ECO:0007669"/>
    <property type="project" value="UniProtKB-SubCell"/>
</dbReference>
<comment type="similarity">
    <text evidence="2">Belongs to the Tim44 family.</text>
</comment>
<dbReference type="InterPro" id="IPR007379">
    <property type="entry name" value="Tim44-like_dom"/>
</dbReference>
<evidence type="ECO:0000256" key="1">
    <source>
        <dbReference type="ARBA" id="ARBA00004637"/>
    </source>
</evidence>
<dbReference type="PANTHER" id="PTHR10721:SF1">
    <property type="entry name" value="MITOCHONDRIAL IMPORT INNER MEMBRANE TRANSLOCASE SUBUNIT TIM44"/>
    <property type="match status" value="1"/>
</dbReference>
<dbReference type="RefSeq" id="XP_007725338.1">
    <property type="nucleotide sequence ID" value="XM_007727148.1"/>
</dbReference>
<keyword evidence="11" id="KW-0472">Membrane</keyword>
<keyword evidence="4" id="KW-0547">Nucleotide-binding</keyword>
<dbReference type="FunFam" id="3.10.450.240:FF:000002">
    <property type="entry name" value="Mitochondrial import inner membrane translocase subunit TIM44"/>
    <property type="match status" value="1"/>
</dbReference>
<dbReference type="GO" id="GO:0005524">
    <property type="term" value="F:ATP binding"/>
    <property type="evidence" value="ECO:0007669"/>
    <property type="project" value="UniProtKB-KW"/>
</dbReference>
<keyword evidence="16" id="KW-1185">Reference proteome</keyword>
<comment type="subcellular location">
    <subcellularLocation>
        <location evidence="1">Mitochondrion inner membrane</location>
        <topology evidence="1">Peripheral membrane protein</topology>
    </subcellularLocation>
</comment>
<dbReference type="Proteomes" id="UP000019484">
    <property type="component" value="Unassembled WGS sequence"/>
</dbReference>
<sequence length="519" mass="58793">MVVPCRAPVYGVRQYVTASAPVATLPLRAAQYGRTAASRRLNSPPTQSTPLSSSSYLTPFSPRLALSSYPLLRSLHTSPRQYQQAQPKENQKQDVRDPPRDEKPEQEAGEGSEQKKDEAKDEKSEKDSKPPPPPHGDKTPWQVFTETLRNEFKASKEWNESTKQLSGSVQQFTESETVRRAREASEAASKGTSQVLKTTGRAIGKGAAWTWDTKMVQGIRQGVNATGRTIEKATRPVRETKAFKDITEAVDDGASTRYGGWIEKEERRKRREALRLKEEREGTRAPAEPMVEDPNAGTNITIHKDAAWKESWNKFKENSKLMQGLFNMKTTYEESENPLISTARSISDRVAGFFAENETAMVIKKFREMDPSFQLEPFLRELREYILPEVLDAYVKGDVETLKLWLSAAQFQVYSALMEQYTKAGLKSDGRILDIRNVDILNARLLEPGDIPVFIITCRTQEVHVYRNQKTNELAAGMEDKVQLVTYAIGMTRLPEEVNNPETRGWRMIELQKAARDYI</sequence>
<dbReference type="PANTHER" id="PTHR10721">
    <property type="entry name" value="MITOCHONDRIAL IMPORT INNER MEMBRANE TRANSLOCASE SUBUNIT TIM44"/>
    <property type="match status" value="1"/>
</dbReference>
<keyword evidence="7" id="KW-0653">Protein transport</keyword>
<evidence type="ECO:0000256" key="2">
    <source>
        <dbReference type="ARBA" id="ARBA00009597"/>
    </source>
</evidence>
<keyword evidence="3" id="KW-0813">Transport</keyword>
<comment type="caution">
    <text evidence="15">The sequence shown here is derived from an EMBL/GenBank/DDBJ whole genome shotgun (WGS) entry which is preliminary data.</text>
</comment>
<evidence type="ECO:0000256" key="11">
    <source>
        <dbReference type="ARBA" id="ARBA00023136"/>
    </source>
</evidence>
<feature type="region of interest" description="Disordered" evidence="13">
    <location>
        <begin position="155"/>
        <end position="174"/>
    </location>
</feature>
<gene>
    <name evidence="15" type="ORF">A1O1_06269</name>
</gene>
<feature type="region of interest" description="Disordered" evidence="13">
    <location>
        <begin position="35"/>
        <end position="56"/>
    </location>
</feature>
<keyword evidence="9" id="KW-0811">Translocation</keyword>
<dbReference type="STRING" id="1182541.W9Y8G4"/>
<name>W9Y8G4_9EURO</name>
<dbReference type="GeneID" id="19161137"/>
<evidence type="ECO:0000313" key="16">
    <source>
        <dbReference type="Proteomes" id="UP000019484"/>
    </source>
</evidence>
<dbReference type="HOGENOM" id="CLU_020932_2_0_1"/>
<dbReference type="GO" id="GO:0051087">
    <property type="term" value="F:protein-folding chaperone binding"/>
    <property type="evidence" value="ECO:0007669"/>
    <property type="project" value="TreeGrafter"/>
</dbReference>
<feature type="compositionally biased region" description="Polar residues" evidence="13">
    <location>
        <begin position="161"/>
        <end position="172"/>
    </location>
</feature>
<evidence type="ECO:0000256" key="7">
    <source>
        <dbReference type="ARBA" id="ARBA00022927"/>
    </source>
</evidence>
<keyword evidence="6" id="KW-0067">ATP-binding</keyword>
<feature type="domain" description="Tim44-like" evidence="14">
    <location>
        <begin position="359"/>
        <end position="513"/>
    </location>
</feature>
<feature type="compositionally biased region" description="Low complexity" evidence="13">
    <location>
        <begin position="41"/>
        <end position="56"/>
    </location>
</feature>
<evidence type="ECO:0000256" key="10">
    <source>
        <dbReference type="ARBA" id="ARBA00023128"/>
    </source>
</evidence>
<evidence type="ECO:0000256" key="6">
    <source>
        <dbReference type="ARBA" id="ARBA00022840"/>
    </source>
</evidence>
<dbReference type="SMART" id="SM00978">
    <property type="entry name" value="Tim44"/>
    <property type="match status" value="1"/>
</dbReference>
<keyword evidence="5" id="KW-0999">Mitochondrion inner membrane</keyword>
<proteinExistence type="inferred from homology"/>
<dbReference type="OrthoDB" id="10265990at2759"/>
<evidence type="ECO:0000256" key="3">
    <source>
        <dbReference type="ARBA" id="ARBA00022448"/>
    </source>
</evidence>
<feature type="region of interest" description="Disordered" evidence="13">
    <location>
        <begin position="277"/>
        <end position="297"/>
    </location>
</feature>
<feature type="compositionally biased region" description="Polar residues" evidence="13">
    <location>
        <begin position="78"/>
        <end position="88"/>
    </location>
</feature>
<dbReference type="Pfam" id="PF04280">
    <property type="entry name" value="Tim44"/>
    <property type="match status" value="1"/>
</dbReference>
<dbReference type="Gene3D" id="3.10.450.240">
    <property type="match status" value="1"/>
</dbReference>
<protein>
    <recommendedName>
        <fullName evidence="12">Mitochondrial import inner membrane translocase subunit TIM44</fullName>
    </recommendedName>
</protein>
<dbReference type="SUPFAM" id="SSF54427">
    <property type="entry name" value="NTF2-like"/>
    <property type="match status" value="1"/>
</dbReference>
<organism evidence="15 16">
    <name type="scientific">Capronia coronata CBS 617.96</name>
    <dbReference type="NCBI Taxonomy" id="1182541"/>
    <lineage>
        <taxon>Eukaryota</taxon>
        <taxon>Fungi</taxon>
        <taxon>Dikarya</taxon>
        <taxon>Ascomycota</taxon>
        <taxon>Pezizomycotina</taxon>
        <taxon>Eurotiomycetes</taxon>
        <taxon>Chaetothyriomycetidae</taxon>
        <taxon>Chaetothyriales</taxon>
        <taxon>Herpotrichiellaceae</taxon>
        <taxon>Capronia</taxon>
    </lineage>
</organism>
<feature type="compositionally biased region" description="Basic and acidic residues" evidence="13">
    <location>
        <begin position="89"/>
        <end position="129"/>
    </location>
</feature>
<evidence type="ECO:0000256" key="12">
    <source>
        <dbReference type="ARBA" id="ARBA00074309"/>
    </source>
</evidence>
<keyword evidence="8" id="KW-0809">Transit peptide</keyword>
<feature type="region of interest" description="Disordered" evidence="13">
    <location>
        <begin position="78"/>
        <end position="141"/>
    </location>
</feature>
<keyword evidence="10" id="KW-0496">Mitochondrion</keyword>
<evidence type="ECO:0000256" key="9">
    <source>
        <dbReference type="ARBA" id="ARBA00023010"/>
    </source>
</evidence>
<dbReference type="InterPro" id="IPR039544">
    <property type="entry name" value="Tim44-like"/>
</dbReference>
<dbReference type="eggNOG" id="KOG2580">
    <property type="taxonomic scope" value="Eukaryota"/>
</dbReference>
<evidence type="ECO:0000259" key="14">
    <source>
        <dbReference type="SMART" id="SM00978"/>
    </source>
</evidence>
<evidence type="ECO:0000256" key="13">
    <source>
        <dbReference type="SAM" id="MobiDB-lite"/>
    </source>
</evidence>
<evidence type="ECO:0000256" key="4">
    <source>
        <dbReference type="ARBA" id="ARBA00022741"/>
    </source>
</evidence>
<accession>W9Y8G4</accession>